<dbReference type="RefSeq" id="WP_344197152.1">
    <property type="nucleotide sequence ID" value="NZ_BAAAME010000002.1"/>
</dbReference>
<sequence>MSRPTSARERAALTAMLSVDFDGVEKYRAQVETVRVSGTCGCGCLTIDFAHPGTKQGVTLLTEAYTDSALIMLFANDGRLSCLEYAPLGDDVAMPDEFPLPPELQGITVEDD</sequence>
<accession>A0ABP4VGN5</accession>
<keyword evidence="2" id="KW-1185">Reference proteome</keyword>
<comment type="caution">
    <text evidence="1">The sequence shown here is derived from an EMBL/GenBank/DDBJ whole genome shotgun (WGS) entry which is preliminary data.</text>
</comment>
<dbReference type="EMBL" id="BAAAME010000002">
    <property type="protein sequence ID" value="GAA1726351.1"/>
    <property type="molecule type" value="Genomic_DNA"/>
</dbReference>
<organism evidence="1 2">
    <name type="scientific">Aeromicrobium alkaliterrae</name>
    <dbReference type="NCBI Taxonomy" id="302168"/>
    <lineage>
        <taxon>Bacteria</taxon>
        <taxon>Bacillati</taxon>
        <taxon>Actinomycetota</taxon>
        <taxon>Actinomycetes</taxon>
        <taxon>Propionibacteriales</taxon>
        <taxon>Nocardioidaceae</taxon>
        <taxon>Aeromicrobium</taxon>
    </lineage>
</organism>
<gene>
    <name evidence="1" type="ORF">GCM10009710_03780</name>
</gene>
<proteinExistence type="predicted"/>
<name>A0ABP4VGN5_9ACTN</name>
<reference evidence="2" key="1">
    <citation type="journal article" date="2019" name="Int. J. Syst. Evol. Microbiol.">
        <title>The Global Catalogue of Microorganisms (GCM) 10K type strain sequencing project: providing services to taxonomists for standard genome sequencing and annotation.</title>
        <authorList>
            <consortium name="The Broad Institute Genomics Platform"/>
            <consortium name="The Broad Institute Genome Sequencing Center for Infectious Disease"/>
            <person name="Wu L."/>
            <person name="Ma J."/>
        </authorList>
    </citation>
    <scope>NUCLEOTIDE SEQUENCE [LARGE SCALE GENOMIC DNA]</scope>
    <source>
        <strain evidence="2">JCM 13518</strain>
    </source>
</reference>
<dbReference type="Proteomes" id="UP001501057">
    <property type="component" value="Unassembled WGS sequence"/>
</dbReference>
<evidence type="ECO:0000313" key="2">
    <source>
        <dbReference type="Proteomes" id="UP001501057"/>
    </source>
</evidence>
<protein>
    <submittedName>
        <fullName evidence="1">Uncharacterized protein</fullName>
    </submittedName>
</protein>
<evidence type="ECO:0000313" key="1">
    <source>
        <dbReference type="EMBL" id="GAA1726351.1"/>
    </source>
</evidence>